<feature type="region of interest" description="Disordered" evidence="1">
    <location>
        <begin position="43"/>
        <end position="64"/>
    </location>
</feature>
<feature type="non-terminal residue" evidence="3">
    <location>
        <position position="221"/>
    </location>
</feature>
<protein>
    <recommendedName>
        <fullName evidence="2">Hyaluronan/mRNA-binding protein domain-containing protein</fullName>
    </recommendedName>
</protein>
<name>A0AA38LT49_9TREE</name>
<dbReference type="RefSeq" id="XP_052941863.1">
    <property type="nucleotide sequence ID" value="XM_053086322.1"/>
</dbReference>
<gene>
    <name evidence="3" type="ORF">MKK02DRAFT_20845</name>
</gene>
<feature type="region of interest" description="Disordered" evidence="1">
    <location>
        <begin position="84"/>
        <end position="115"/>
    </location>
</feature>
<dbReference type="AlphaFoldDB" id="A0AA38LT49"/>
<evidence type="ECO:0000313" key="4">
    <source>
        <dbReference type="Proteomes" id="UP001164286"/>
    </source>
</evidence>
<feature type="compositionally biased region" description="Basic and acidic residues" evidence="1">
    <location>
        <begin position="165"/>
        <end position="175"/>
    </location>
</feature>
<evidence type="ECO:0000313" key="3">
    <source>
        <dbReference type="EMBL" id="KAI9632086.1"/>
    </source>
</evidence>
<dbReference type="GeneID" id="77725523"/>
<accession>A0AA38LT49</accession>
<proteinExistence type="predicted"/>
<reference evidence="3" key="1">
    <citation type="journal article" date="2022" name="G3 (Bethesda)">
        <title>High quality genome of the basidiomycete yeast Dioszegia hungarica PDD-24b-2 isolated from cloud water.</title>
        <authorList>
            <person name="Jarrige D."/>
            <person name="Haridas S."/>
            <person name="Bleykasten-Grosshans C."/>
            <person name="Joly M."/>
            <person name="Nadalig T."/>
            <person name="Sancelme M."/>
            <person name="Vuilleumier S."/>
            <person name="Grigoriev I.V."/>
            <person name="Amato P."/>
            <person name="Bringel F."/>
        </authorList>
    </citation>
    <scope>NUCLEOTIDE SEQUENCE</scope>
    <source>
        <strain evidence="3">PDD-24b-2</strain>
    </source>
</reference>
<dbReference type="Proteomes" id="UP001164286">
    <property type="component" value="Unassembled WGS sequence"/>
</dbReference>
<feature type="region of interest" description="Disordered" evidence="1">
    <location>
        <begin position="129"/>
        <end position="183"/>
    </location>
</feature>
<feature type="compositionally biased region" description="Polar residues" evidence="1">
    <location>
        <begin position="129"/>
        <end position="142"/>
    </location>
</feature>
<dbReference type="EMBL" id="JAKWFO010000015">
    <property type="protein sequence ID" value="KAI9632086.1"/>
    <property type="molecule type" value="Genomic_DNA"/>
</dbReference>
<comment type="caution">
    <text evidence="3">The sequence shown here is derived from an EMBL/GenBank/DDBJ whole genome shotgun (WGS) entry which is preliminary data.</text>
</comment>
<organism evidence="3 4">
    <name type="scientific">Dioszegia hungarica</name>
    <dbReference type="NCBI Taxonomy" id="4972"/>
    <lineage>
        <taxon>Eukaryota</taxon>
        <taxon>Fungi</taxon>
        <taxon>Dikarya</taxon>
        <taxon>Basidiomycota</taxon>
        <taxon>Agaricomycotina</taxon>
        <taxon>Tremellomycetes</taxon>
        <taxon>Tremellales</taxon>
        <taxon>Bulleribasidiaceae</taxon>
        <taxon>Dioszegia</taxon>
    </lineage>
</organism>
<feature type="region of interest" description="Disordered" evidence="1">
    <location>
        <begin position="1"/>
        <end position="24"/>
    </location>
</feature>
<feature type="domain" description="Hyaluronan/mRNA-binding protein" evidence="2">
    <location>
        <begin position="41"/>
        <end position="80"/>
    </location>
</feature>
<sequence>TIILDLRPSTRLSSPSRPHPHLVPLRFPQQRNQYPAALLKDKHSRSGLTKSDMQHKQGAGAHNWGSIRQVGDMESQAEADAGEGMFDMDRDNDAVGELPATPKQRGAGRDNLDMAMGAGANKDLMKDAISTSPTDSMASLDSVSPKDGGPGGAGAKGRRMSNVSDEERERARAYREGVMAGGGPVNLANIARTSFGVASPPNGNGFAGMAGTSPTKYKSAA</sequence>
<dbReference type="Pfam" id="PF04774">
    <property type="entry name" value="HABP4_PAI-RBP1"/>
    <property type="match status" value="1"/>
</dbReference>
<evidence type="ECO:0000256" key="1">
    <source>
        <dbReference type="SAM" id="MobiDB-lite"/>
    </source>
</evidence>
<keyword evidence="4" id="KW-1185">Reference proteome</keyword>
<dbReference type="InterPro" id="IPR006861">
    <property type="entry name" value="HABP4_PAIRBP1-bd"/>
</dbReference>
<evidence type="ECO:0000259" key="2">
    <source>
        <dbReference type="Pfam" id="PF04774"/>
    </source>
</evidence>